<dbReference type="SUPFAM" id="SSF57701">
    <property type="entry name" value="Zn2/Cys6 DNA-binding domain"/>
    <property type="match status" value="1"/>
</dbReference>
<dbReference type="InterPro" id="IPR001138">
    <property type="entry name" value="Zn2Cys6_DnaBD"/>
</dbReference>
<feature type="compositionally biased region" description="Polar residues" evidence="2">
    <location>
        <begin position="396"/>
        <end position="409"/>
    </location>
</feature>
<reference evidence="4" key="1">
    <citation type="submission" date="2020-10" db="EMBL/GenBank/DDBJ databases">
        <title>High-Quality Genome Resource of Clonostachys rosea strain S41 by Oxford Nanopore Long-Read Sequencing.</title>
        <authorList>
            <person name="Wang H."/>
        </authorList>
    </citation>
    <scope>NUCLEOTIDE SEQUENCE</scope>
    <source>
        <strain evidence="4">S41</strain>
    </source>
</reference>
<feature type="compositionally biased region" description="Polar residues" evidence="2">
    <location>
        <begin position="31"/>
        <end position="45"/>
    </location>
</feature>
<feature type="compositionally biased region" description="Low complexity" evidence="2">
    <location>
        <begin position="324"/>
        <end position="341"/>
    </location>
</feature>
<feature type="compositionally biased region" description="Low complexity" evidence="2">
    <location>
        <begin position="379"/>
        <end position="389"/>
    </location>
</feature>
<accession>A0A8H7TP07</accession>
<dbReference type="PANTHER" id="PTHR38791">
    <property type="entry name" value="ZN(II)2CYS6 TRANSCRIPTION FACTOR (EUROFUNG)-RELATED-RELATED"/>
    <property type="match status" value="1"/>
</dbReference>
<feature type="compositionally biased region" description="Basic residues" evidence="2">
    <location>
        <begin position="452"/>
        <end position="463"/>
    </location>
</feature>
<dbReference type="SMART" id="SM00066">
    <property type="entry name" value="GAL4"/>
    <property type="match status" value="1"/>
</dbReference>
<proteinExistence type="predicted"/>
<comment type="caution">
    <text evidence="4">The sequence shown here is derived from an EMBL/GenBank/DDBJ whole genome shotgun (WGS) entry which is preliminary data.</text>
</comment>
<dbReference type="Pfam" id="PF00172">
    <property type="entry name" value="Zn_clus"/>
    <property type="match status" value="1"/>
</dbReference>
<gene>
    <name evidence="4" type="ORF">IM811_013452</name>
</gene>
<feature type="region of interest" description="Disordered" evidence="2">
    <location>
        <begin position="319"/>
        <end position="463"/>
    </location>
</feature>
<feature type="compositionally biased region" description="Low complexity" evidence="2">
    <location>
        <begin position="138"/>
        <end position="159"/>
    </location>
</feature>
<feature type="compositionally biased region" description="Polar residues" evidence="2">
    <location>
        <begin position="368"/>
        <end position="378"/>
    </location>
</feature>
<dbReference type="PROSITE" id="PS50048">
    <property type="entry name" value="ZN2_CY6_FUNGAL_2"/>
    <property type="match status" value="1"/>
</dbReference>
<dbReference type="InterPro" id="IPR036864">
    <property type="entry name" value="Zn2-C6_fun-type_DNA-bd_sf"/>
</dbReference>
<feature type="compositionally biased region" description="Low complexity" evidence="2">
    <location>
        <begin position="62"/>
        <end position="107"/>
    </location>
</feature>
<feature type="compositionally biased region" description="Polar residues" evidence="2">
    <location>
        <begin position="188"/>
        <end position="219"/>
    </location>
</feature>
<protein>
    <recommendedName>
        <fullName evidence="3">Zn(2)-C6 fungal-type domain-containing protein</fullName>
    </recommendedName>
</protein>
<dbReference type="Proteomes" id="UP000616885">
    <property type="component" value="Unassembled WGS sequence"/>
</dbReference>
<dbReference type="EMBL" id="JADCTT010000005">
    <property type="protein sequence ID" value="KAF9751658.1"/>
    <property type="molecule type" value="Genomic_DNA"/>
</dbReference>
<dbReference type="Gene3D" id="4.10.240.10">
    <property type="entry name" value="Zn(2)-C6 fungal-type DNA-binding domain"/>
    <property type="match status" value="1"/>
</dbReference>
<evidence type="ECO:0000256" key="1">
    <source>
        <dbReference type="ARBA" id="ARBA00023242"/>
    </source>
</evidence>
<evidence type="ECO:0000313" key="4">
    <source>
        <dbReference type="EMBL" id="KAF9751658.1"/>
    </source>
</evidence>
<evidence type="ECO:0000256" key="2">
    <source>
        <dbReference type="SAM" id="MobiDB-lite"/>
    </source>
</evidence>
<feature type="region of interest" description="Disordered" evidence="2">
    <location>
        <begin position="62"/>
        <end position="230"/>
    </location>
</feature>
<feature type="region of interest" description="Disordered" evidence="2">
    <location>
        <begin position="1"/>
        <end position="45"/>
    </location>
</feature>
<dbReference type="AlphaFoldDB" id="A0A8H7TP07"/>
<keyword evidence="1" id="KW-0539">Nucleus</keyword>
<name>A0A8H7TP07_BIOOC</name>
<feature type="domain" description="Zn(2)-C6 fungal-type" evidence="3">
    <location>
        <begin position="280"/>
        <end position="308"/>
    </location>
</feature>
<dbReference type="GO" id="GO:0000981">
    <property type="term" value="F:DNA-binding transcription factor activity, RNA polymerase II-specific"/>
    <property type="evidence" value="ECO:0007669"/>
    <property type="project" value="InterPro"/>
</dbReference>
<dbReference type="GO" id="GO:0008270">
    <property type="term" value="F:zinc ion binding"/>
    <property type="evidence" value="ECO:0007669"/>
    <property type="project" value="InterPro"/>
</dbReference>
<dbReference type="PANTHER" id="PTHR38791:SF13">
    <property type="entry name" value="ZN(2)-C6 FUNGAL-TYPE DOMAIN-CONTAINING PROTEIN"/>
    <property type="match status" value="1"/>
</dbReference>
<dbReference type="PROSITE" id="PS00463">
    <property type="entry name" value="ZN2_CY6_FUNGAL_1"/>
    <property type="match status" value="1"/>
</dbReference>
<dbReference type="CDD" id="cd00067">
    <property type="entry name" value="GAL4"/>
    <property type="match status" value="1"/>
</dbReference>
<organism evidence="4 5">
    <name type="scientific">Bionectria ochroleuca</name>
    <name type="common">Gliocladium roseum</name>
    <dbReference type="NCBI Taxonomy" id="29856"/>
    <lineage>
        <taxon>Eukaryota</taxon>
        <taxon>Fungi</taxon>
        <taxon>Dikarya</taxon>
        <taxon>Ascomycota</taxon>
        <taxon>Pezizomycotina</taxon>
        <taxon>Sordariomycetes</taxon>
        <taxon>Hypocreomycetidae</taxon>
        <taxon>Hypocreales</taxon>
        <taxon>Bionectriaceae</taxon>
        <taxon>Clonostachys</taxon>
    </lineage>
</organism>
<evidence type="ECO:0000313" key="5">
    <source>
        <dbReference type="Proteomes" id="UP000616885"/>
    </source>
</evidence>
<sequence>MASADSRVGGQGACTTSTDPPLDQPPPLSRSIPTPKQTTSPNSHARSLALPVTFVSANVAPASADAADTAATTAAAAATTTTTTSTTNSSTAPANTAAAPGAAGPAPEIEQNGGSKTSEGETEMSGHHQPPGSSPRGPASYPAAPSLSSSSAAVSYHHPPQNHYAPYNHQHSAPPPSSDAAYRAGPAPSNSMTLPSMRTIDSMTQSASHSAGPSQSLSTPMPAGSGHMSSFYPVRQSSTLGSNYAISPEVVARYAAMPYSANSVLHRTPKKEIKRRTKTGCLTCRKRRIKCDEGHPTCNNCKKSRRDCLGYDPIFRQQTVNLGNSNSPASSSATTVSTPHSQVASPPEHSRILPPPTSRHQGAPHSHIGSNSYGAQPTASLSSYSSASSNGPLPLPTSSSPYHNPNVKSEPSDSKSGIKPDLSPAFHSSSLNGSDHRVLPPPNPGTDGSRSNHQHLRGKAHFY</sequence>
<dbReference type="InterPro" id="IPR053175">
    <property type="entry name" value="DHMBA_Reg_Transcription_Factor"/>
</dbReference>
<evidence type="ECO:0000259" key="3">
    <source>
        <dbReference type="PROSITE" id="PS50048"/>
    </source>
</evidence>